<dbReference type="RefSeq" id="WP_187762264.1">
    <property type="nucleotide sequence ID" value="NZ_CP061038.1"/>
</dbReference>
<organism evidence="2 3">
    <name type="scientific">Sphingomonas alpina</name>
    <dbReference type="NCBI Taxonomy" id="653931"/>
    <lineage>
        <taxon>Bacteria</taxon>
        <taxon>Pseudomonadati</taxon>
        <taxon>Pseudomonadota</taxon>
        <taxon>Alphaproteobacteria</taxon>
        <taxon>Sphingomonadales</taxon>
        <taxon>Sphingomonadaceae</taxon>
        <taxon>Sphingomonas</taxon>
    </lineage>
</organism>
<proteinExistence type="predicted"/>
<protein>
    <submittedName>
        <fullName evidence="2">Transporter</fullName>
    </submittedName>
</protein>
<dbReference type="KEGG" id="spap:H3Z74_01485"/>
<name>A0A7H0LJV3_9SPHN</name>
<feature type="chain" id="PRO_5028923500" evidence="1">
    <location>
        <begin position="24"/>
        <end position="322"/>
    </location>
</feature>
<dbReference type="Pfam" id="PF13557">
    <property type="entry name" value="Phenol_MetA_deg"/>
    <property type="match status" value="1"/>
</dbReference>
<reference evidence="2 3" key="1">
    <citation type="submission" date="2020-09" db="EMBL/GenBank/DDBJ databases">
        <title>Sphingomonas sp., a new species isolated from pork steak.</title>
        <authorList>
            <person name="Heidler von Heilborn D."/>
        </authorList>
    </citation>
    <scope>NUCLEOTIDE SEQUENCE [LARGE SCALE GENOMIC DNA]</scope>
    <source>
        <strain evidence="3">S8-3T</strain>
    </source>
</reference>
<dbReference type="Proteomes" id="UP000516148">
    <property type="component" value="Chromosome"/>
</dbReference>
<dbReference type="InterPro" id="IPR025737">
    <property type="entry name" value="FApF"/>
</dbReference>
<feature type="signal peptide" evidence="1">
    <location>
        <begin position="1"/>
        <end position="23"/>
    </location>
</feature>
<keyword evidence="3" id="KW-1185">Reference proteome</keyword>
<accession>A0A7H0LJV3</accession>
<keyword evidence="1" id="KW-0732">Signal</keyword>
<dbReference type="EMBL" id="CP061038">
    <property type="protein sequence ID" value="QNQ09956.1"/>
    <property type="molecule type" value="Genomic_DNA"/>
</dbReference>
<evidence type="ECO:0000313" key="2">
    <source>
        <dbReference type="EMBL" id="QNQ09956.1"/>
    </source>
</evidence>
<evidence type="ECO:0000313" key="3">
    <source>
        <dbReference type="Proteomes" id="UP000516148"/>
    </source>
</evidence>
<evidence type="ECO:0000256" key="1">
    <source>
        <dbReference type="SAM" id="SignalP"/>
    </source>
</evidence>
<sequence length="322" mass="34689">MTGWPRLFLCFVTAGLCQAPALAQDLPVAPATALPERQPLDQAWWTGPMLANSAGALPRGHALIETYVFDRITATSHGFGSLTYMLYGVTDTLTMGVKPSFGFNAIKQGRNGSGVAMGDLTLSAQYRLASFDAERSTPAVALSVQYSLPTGKHDRLGDRPADGLGSGAHTTTVSVYAQQYFWLPNGRIFRARLNASTAFSDHATLTDVSVYGTRDGFRGRARPGQSFSLGVSGEYSLTRSWVLALDLIYSHDNPTRVQGFDIRDVGNPVRYRSGASDGFAIAPAIEYSWKPNLGVLLGTRFVPKGHNVTASITPAVAINYVY</sequence>
<gene>
    <name evidence="2" type="ORF">H3Z74_01485</name>
</gene>
<dbReference type="AlphaFoldDB" id="A0A7H0LJV3"/>